<dbReference type="EMBL" id="JAUSVK010000001">
    <property type="protein sequence ID" value="MDQ0390693.1"/>
    <property type="molecule type" value="Genomic_DNA"/>
</dbReference>
<feature type="compositionally biased region" description="Basic and acidic residues" evidence="1">
    <location>
        <begin position="146"/>
        <end position="160"/>
    </location>
</feature>
<sequence length="220" mass="24574">MPCAPRGNGRLAVGTAGSPVCTGRDPHGPDYQRPVRFQCGKSPPSRAATSFETLPMETRISSLEARASRPPWKRRGSKVEALRLGWESLLGPRTSRPPWKRFARRLKRCAWGWQERARRPRSQGRTPNRRRQCGCVIPDAMRHVSDASQIRDRVRKEPHPARGPVSAPHPCGVPCARDDGDGSADIRLRRRALNGPDCAREDRGDDGWSGVSRGAVYRWS</sequence>
<reference evidence="2 3" key="1">
    <citation type="submission" date="2023-07" db="EMBL/GenBank/DDBJ databases">
        <title>Genomic Encyclopedia of Type Strains, Phase IV (KMG-IV): sequencing the most valuable type-strain genomes for metagenomic binning, comparative biology and taxonomic classification.</title>
        <authorList>
            <person name="Goeker M."/>
        </authorList>
    </citation>
    <scope>NUCLEOTIDE SEQUENCE [LARGE SCALE GENOMIC DNA]</scope>
    <source>
        <strain evidence="2 3">DSM 5896</strain>
    </source>
</reference>
<feature type="region of interest" description="Disordered" evidence="1">
    <location>
        <begin position="146"/>
        <end position="220"/>
    </location>
</feature>
<comment type="caution">
    <text evidence="2">The sequence shown here is derived from an EMBL/GenBank/DDBJ whole genome shotgun (WGS) entry which is preliminary data.</text>
</comment>
<feature type="compositionally biased region" description="Basic and acidic residues" evidence="1">
    <location>
        <begin position="176"/>
        <end position="187"/>
    </location>
</feature>
<accession>A0ABU0F9C8</accession>
<keyword evidence="3" id="KW-1185">Reference proteome</keyword>
<proteinExistence type="predicted"/>
<dbReference type="Proteomes" id="UP001237448">
    <property type="component" value="Unassembled WGS sequence"/>
</dbReference>
<evidence type="ECO:0000313" key="2">
    <source>
        <dbReference type="EMBL" id="MDQ0390693.1"/>
    </source>
</evidence>
<name>A0ABU0F9C8_9HYPH</name>
<protein>
    <submittedName>
        <fullName evidence="2">Uncharacterized protein</fullName>
    </submittedName>
</protein>
<feature type="region of interest" description="Disordered" evidence="1">
    <location>
        <begin position="1"/>
        <end position="29"/>
    </location>
</feature>
<organism evidence="2 3">
    <name type="scientific">Labrys monachus</name>
    <dbReference type="NCBI Taxonomy" id="217067"/>
    <lineage>
        <taxon>Bacteria</taxon>
        <taxon>Pseudomonadati</taxon>
        <taxon>Pseudomonadota</taxon>
        <taxon>Alphaproteobacteria</taxon>
        <taxon>Hyphomicrobiales</taxon>
        <taxon>Xanthobacteraceae</taxon>
        <taxon>Labrys</taxon>
    </lineage>
</organism>
<evidence type="ECO:0000256" key="1">
    <source>
        <dbReference type="SAM" id="MobiDB-lite"/>
    </source>
</evidence>
<evidence type="ECO:0000313" key="3">
    <source>
        <dbReference type="Proteomes" id="UP001237448"/>
    </source>
</evidence>
<gene>
    <name evidence="2" type="ORF">J3R73_000485</name>
</gene>